<dbReference type="SMART" id="SM00028">
    <property type="entry name" value="TPR"/>
    <property type="match status" value="3"/>
</dbReference>
<evidence type="ECO:0000256" key="3">
    <source>
        <dbReference type="PROSITE-ProRule" id="PRU00339"/>
    </source>
</evidence>
<dbReference type="InterPro" id="IPR011990">
    <property type="entry name" value="TPR-like_helical_dom_sf"/>
</dbReference>
<dbReference type="Pfam" id="PF13181">
    <property type="entry name" value="TPR_8"/>
    <property type="match status" value="2"/>
</dbReference>
<sequence length="217" mass="25861">MKEFFLKRKIQKYIKRLPKYQHDPVFFEEVAELYLKLSQHEQAREYYQKAIEVYYQESSRSDEDKDFILDVCWKLLDIDPLNALAHRILGQEYCQIGEFDEAIELYKAFASRLTEAACYEEAITQYRNALVLEPDDIFIHQQCFALLWKLRRRNDAVLELRKIAEIAEKAGQLAKVIECYKKALKIMPSNTELQSELHRVVKLVRTREQPLRLVVNR</sequence>
<keyword evidence="1" id="KW-0677">Repeat</keyword>
<name>A0A0S6W927_VECG1</name>
<dbReference type="HOGENOM" id="CLU_1188053_0_0_0"/>
<dbReference type="PANTHER" id="PTHR44943:SF8">
    <property type="entry name" value="TPR REPEAT-CONTAINING PROTEIN MJ0263"/>
    <property type="match status" value="1"/>
</dbReference>
<dbReference type="EMBL" id="DF820463">
    <property type="protein sequence ID" value="GAK54788.1"/>
    <property type="molecule type" value="Genomic_DNA"/>
</dbReference>
<organism evidence="4">
    <name type="scientific">Vecturithrix granuli</name>
    <dbReference type="NCBI Taxonomy" id="1499967"/>
    <lineage>
        <taxon>Bacteria</taxon>
        <taxon>Candidatus Moduliflexota</taxon>
        <taxon>Candidatus Vecturitrichia</taxon>
        <taxon>Candidatus Vecturitrichales</taxon>
        <taxon>Candidatus Vecturitrichaceae</taxon>
        <taxon>Candidatus Vecturithrix</taxon>
    </lineage>
</organism>
<dbReference type="SUPFAM" id="SSF48452">
    <property type="entry name" value="TPR-like"/>
    <property type="match status" value="1"/>
</dbReference>
<evidence type="ECO:0000313" key="4">
    <source>
        <dbReference type="EMBL" id="GAK54788.1"/>
    </source>
</evidence>
<evidence type="ECO:0000313" key="5">
    <source>
        <dbReference type="Proteomes" id="UP000030661"/>
    </source>
</evidence>
<accession>A0A0S6W927</accession>
<proteinExistence type="predicted"/>
<evidence type="ECO:0000256" key="1">
    <source>
        <dbReference type="ARBA" id="ARBA00022737"/>
    </source>
</evidence>
<feature type="repeat" description="TPR" evidence="3">
    <location>
        <begin position="103"/>
        <end position="136"/>
    </location>
</feature>
<dbReference type="AlphaFoldDB" id="A0A0S6W927"/>
<dbReference type="Proteomes" id="UP000030661">
    <property type="component" value="Unassembled WGS sequence"/>
</dbReference>
<feature type="repeat" description="TPR" evidence="3">
    <location>
        <begin position="157"/>
        <end position="190"/>
    </location>
</feature>
<dbReference type="STRING" id="1499967.U27_01618"/>
<reference evidence="4" key="1">
    <citation type="journal article" date="2015" name="PeerJ">
        <title>First genomic representation of candidate bacterial phylum KSB3 points to enhanced environmental sensing as a trigger of wastewater bulking.</title>
        <authorList>
            <person name="Sekiguchi Y."/>
            <person name="Ohashi A."/>
            <person name="Parks D.H."/>
            <person name="Yamauchi T."/>
            <person name="Tyson G.W."/>
            <person name="Hugenholtz P."/>
        </authorList>
    </citation>
    <scope>NUCLEOTIDE SEQUENCE [LARGE SCALE GENOMIC DNA]</scope>
</reference>
<dbReference type="PANTHER" id="PTHR44943">
    <property type="entry name" value="CELLULOSE SYNTHASE OPERON PROTEIN C"/>
    <property type="match status" value="1"/>
</dbReference>
<gene>
    <name evidence="4" type="ORF">U27_01618</name>
</gene>
<dbReference type="InterPro" id="IPR019734">
    <property type="entry name" value="TPR_rpt"/>
</dbReference>
<feature type="repeat" description="TPR" evidence="3">
    <location>
        <begin position="24"/>
        <end position="57"/>
    </location>
</feature>
<dbReference type="Gene3D" id="1.25.40.10">
    <property type="entry name" value="Tetratricopeptide repeat domain"/>
    <property type="match status" value="2"/>
</dbReference>
<evidence type="ECO:0008006" key="6">
    <source>
        <dbReference type="Google" id="ProtNLM"/>
    </source>
</evidence>
<keyword evidence="5" id="KW-1185">Reference proteome</keyword>
<evidence type="ECO:0000256" key="2">
    <source>
        <dbReference type="ARBA" id="ARBA00022803"/>
    </source>
</evidence>
<dbReference type="InterPro" id="IPR051685">
    <property type="entry name" value="Ycf3/AcsC/BcsC/TPR_MFPF"/>
</dbReference>
<protein>
    <recommendedName>
        <fullName evidence="6">Tetratricopeptide repeat protein</fullName>
    </recommendedName>
</protein>
<keyword evidence="2 3" id="KW-0802">TPR repeat</keyword>
<dbReference type="PROSITE" id="PS50005">
    <property type="entry name" value="TPR"/>
    <property type="match status" value="3"/>
</dbReference>